<feature type="compositionally biased region" description="Basic and acidic residues" evidence="1">
    <location>
        <begin position="192"/>
        <end position="204"/>
    </location>
</feature>
<proteinExistence type="predicted"/>
<organism evidence="3 4">
    <name type="scientific">Pseudonocardia lutea</name>
    <dbReference type="NCBI Taxonomy" id="2172015"/>
    <lineage>
        <taxon>Bacteria</taxon>
        <taxon>Bacillati</taxon>
        <taxon>Actinomycetota</taxon>
        <taxon>Actinomycetes</taxon>
        <taxon>Pseudonocardiales</taxon>
        <taxon>Pseudonocardiaceae</taxon>
        <taxon>Pseudonocardia</taxon>
    </lineage>
</organism>
<feature type="domain" description="MobA/VirD2-like nuclease" evidence="2">
    <location>
        <begin position="85"/>
        <end position="176"/>
    </location>
</feature>
<dbReference type="Proteomes" id="UP001596119">
    <property type="component" value="Unassembled WGS sequence"/>
</dbReference>
<evidence type="ECO:0000259" key="2">
    <source>
        <dbReference type="Pfam" id="PF03432"/>
    </source>
</evidence>
<protein>
    <submittedName>
        <fullName evidence="3">Relaxase/mobilization nuclease domain-containing protein</fullName>
    </submittedName>
</protein>
<dbReference type="InterPro" id="IPR005094">
    <property type="entry name" value="Endonuclease_MobA/VirD2"/>
</dbReference>
<evidence type="ECO:0000313" key="4">
    <source>
        <dbReference type="Proteomes" id="UP001596119"/>
    </source>
</evidence>
<dbReference type="EMBL" id="JBHSQK010000096">
    <property type="protein sequence ID" value="MFC5952170.1"/>
    <property type="molecule type" value="Genomic_DNA"/>
</dbReference>
<comment type="caution">
    <text evidence="3">The sequence shown here is derived from an EMBL/GenBank/DDBJ whole genome shotgun (WGS) entry which is preliminary data.</text>
</comment>
<name>A0ABW1IG84_9PSEU</name>
<reference evidence="4" key="1">
    <citation type="journal article" date="2019" name="Int. J. Syst. Evol. Microbiol.">
        <title>The Global Catalogue of Microorganisms (GCM) 10K type strain sequencing project: providing services to taxonomists for standard genome sequencing and annotation.</title>
        <authorList>
            <consortium name="The Broad Institute Genomics Platform"/>
            <consortium name="The Broad Institute Genome Sequencing Center for Infectious Disease"/>
            <person name="Wu L."/>
            <person name="Ma J."/>
        </authorList>
    </citation>
    <scope>NUCLEOTIDE SEQUENCE [LARGE SCALE GENOMIC DNA]</scope>
    <source>
        <strain evidence="4">CGMCC 4.7397</strain>
    </source>
</reference>
<keyword evidence="4" id="KW-1185">Reference proteome</keyword>
<sequence>MIAKVVHGWRAGGLLAYLFGPGVADEHRNPRVVATWDGRDAGWQPARRGAGEHDLELGSLIRALQAPAVAAGLPLRAPKDAGRGYVWHCSVRLAESDRVLQDTEWASIARELLHDAGVAIRGDRGGPRWVAIRHAEDHIHIAAVLVRQDTSRRFWPRHDYPKLRASAQRIEARLGLRATAPAAKVAAKRPHRGELAKAERESRRPAREVLRAAARRAALRSTSVVEFEQALQREGLLVMIRRGPSGDALGYAVALPPDLLAAGEPVFYSGSKLAPDLSMPRLQQRWDAQPRGPLSRVAASTAARRVGRIADALGAGHGDFAAAGQGLCDVLTAMSAVADVGDRYRFSAAADQIRAATSTQLRLQGGGELTQLARRLLLVRRLQSDGEQAGVELTLALARLALVVAERHRRRPHARAAIESAARIIRSLEPSARSAQARVAISRERARSQTR</sequence>
<dbReference type="RefSeq" id="WP_379570812.1">
    <property type="nucleotide sequence ID" value="NZ_JBHSQK010000096.1"/>
</dbReference>
<dbReference type="Pfam" id="PF03432">
    <property type="entry name" value="Relaxase"/>
    <property type="match status" value="1"/>
</dbReference>
<feature type="region of interest" description="Disordered" evidence="1">
    <location>
        <begin position="183"/>
        <end position="204"/>
    </location>
</feature>
<accession>A0ABW1IG84</accession>
<evidence type="ECO:0000256" key="1">
    <source>
        <dbReference type="SAM" id="MobiDB-lite"/>
    </source>
</evidence>
<gene>
    <name evidence="3" type="ORF">ACFQH9_28285</name>
</gene>
<evidence type="ECO:0000313" key="3">
    <source>
        <dbReference type="EMBL" id="MFC5952170.1"/>
    </source>
</evidence>